<feature type="compositionally biased region" description="Polar residues" evidence="17">
    <location>
        <begin position="472"/>
        <end position="482"/>
    </location>
</feature>
<feature type="region of interest" description="Disordered" evidence="17">
    <location>
        <begin position="1397"/>
        <end position="1416"/>
    </location>
</feature>
<dbReference type="FunFam" id="3.30.160.60:FF:000480">
    <property type="entry name" value="PR domain zinc finger protein 14"/>
    <property type="match status" value="1"/>
</dbReference>
<feature type="region of interest" description="Disordered" evidence="17">
    <location>
        <begin position="564"/>
        <end position="643"/>
    </location>
</feature>
<dbReference type="InterPro" id="IPR009110">
    <property type="entry name" value="Nuc_rcpt_coact"/>
</dbReference>
<feature type="region of interest" description="Disordered" evidence="17">
    <location>
        <begin position="783"/>
        <end position="804"/>
    </location>
</feature>
<dbReference type="Gene3D" id="6.10.140.20">
    <property type="entry name" value="Nuclear receptor coactivator, Ncoa-type, interlocking domain"/>
    <property type="match status" value="1"/>
</dbReference>
<feature type="region of interest" description="Disordered" evidence="17">
    <location>
        <begin position="1241"/>
        <end position="1260"/>
    </location>
</feature>
<keyword evidence="11" id="KW-0010">Activator</keyword>
<dbReference type="FunFam" id="3.30.160.60:FF:001029">
    <property type="entry name" value="PR domain containing 14"/>
    <property type="match status" value="1"/>
</dbReference>
<feature type="compositionally biased region" description="Polar residues" evidence="17">
    <location>
        <begin position="1"/>
        <end position="11"/>
    </location>
</feature>
<keyword evidence="6 15" id="KW-0863">Zinc-finger</keyword>
<feature type="region of interest" description="Disordered" evidence="17">
    <location>
        <begin position="1191"/>
        <end position="1223"/>
    </location>
</feature>
<evidence type="ECO:0000256" key="17">
    <source>
        <dbReference type="SAM" id="MobiDB-lite"/>
    </source>
</evidence>
<name>A0A834CGB2_ORYME</name>
<dbReference type="Gene3D" id="4.10.280.10">
    <property type="entry name" value="Helix-loop-helix DNA-binding domain"/>
    <property type="match status" value="1"/>
</dbReference>
<dbReference type="FunFam" id="4.10.280.10:FF:000008">
    <property type="entry name" value="Nuclear receptor coactivator"/>
    <property type="match status" value="1"/>
</dbReference>
<dbReference type="SMART" id="SM00353">
    <property type="entry name" value="HLH"/>
    <property type="match status" value="1"/>
</dbReference>
<keyword evidence="12" id="KW-0804">Transcription</keyword>
<dbReference type="SMART" id="SM01151">
    <property type="entry name" value="DUF1518"/>
    <property type="match status" value="1"/>
</dbReference>
<dbReference type="SUPFAM" id="SSF47459">
    <property type="entry name" value="HLH, helix-loop-helix DNA-binding domain"/>
    <property type="match status" value="1"/>
</dbReference>
<evidence type="ECO:0000256" key="5">
    <source>
        <dbReference type="ARBA" id="ARBA00022737"/>
    </source>
</evidence>
<evidence type="ECO:0000256" key="16">
    <source>
        <dbReference type="SAM" id="Coils"/>
    </source>
</evidence>
<evidence type="ECO:0000256" key="2">
    <source>
        <dbReference type="ARBA" id="ARBA00009933"/>
    </source>
</evidence>
<feature type="domain" description="C2H2-type" evidence="19">
    <location>
        <begin position="1793"/>
        <end position="1824"/>
    </location>
</feature>
<accession>A0A834CGB2</accession>
<dbReference type="InterPro" id="IPR014935">
    <property type="entry name" value="SRC/p160_LXXLL"/>
</dbReference>
<evidence type="ECO:0000256" key="12">
    <source>
        <dbReference type="ARBA" id="ARBA00023163"/>
    </source>
</evidence>
<evidence type="ECO:0000256" key="15">
    <source>
        <dbReference type="PROSITE-ProRule" id="PRU00042"/>
    </source>
</evidence>
<dbReference type="InterPro" id="IPR046341">
    <property type="entry name" value="SET_dom_sf"/>
</dbReference>
<dbReference type="GO" id="GO:0003713">
    <property type="term" value="F:transcription coactivator activity"/>
    <property type="evidence" value="ECO:0007669"/>
    <property type="project" value="InterPro"/>
</dbReference>
<keyword evidence="5" id="KW-0677">Repeat</keyword>
<dbReference type="GO" id="GO:0005634">
    <property type="term" value="C:nucleus"/>
    <property type="evidence" value="ECO:0007669"/>
    <property type="project" value="UniProtKB-SubCell"/>
</dbReference>
<feature type="compositionally biased region" description="Basic and acidic residues" evidence="17">
    <location>
        <begin position="795"/>
        <end position="804"/>
    </location>
</feature>
<dbReference type="InterPro" id="IPR001214">
    <property type="entry name" value="SET_dom"/>
</dbReference>
<dbReference type="SUPFAM" id="SSF69125">
    <property type="entry name" value="Nuclear receptor coactivator interlocking domain"/>
    <property type="match status" value="1"/>
</dbReference>
<evidence type="ECO:0000259" key="20">
    <source>
        <dbReference type="PROSITE" id="PS50280"/>
    </source>
</evidence>
<evidence type="ECO:0000256" key="6">
    <source>
        <dbReference type="ARBA" id="ARBA00022771"/>
    </source>
</evidence>
<dbReference type="GO" id="GO:0003677">
    <property type="term" value="F:DNA binding"/>
    <property type="evidence" value="ECO:0007669"/>
    <property type="project" value="UniProtKB-KW"/>
</dbReference>
<evidence type="ECO:0000256" key="1">
    <source>
        <dbReference type="ARBA" id="ARBA00004123"/>
    </source>
</evidence>
<feature type="compositionally biased region" description="Polar residues" evidence="17">
    <location>
        <begin position="1201"/>
        <end position="1213"/>
    </location>
</feature>
<dbReference type="InterPro" id="IPR000014">
    <property type="entry name" value="PAS"/>
</dbReference>
<dbReference type="GO" id="GO:0046983">
    <property type="term" value="F:protein dimerization activity"/>
    <property type="evidence" value="ECO:0007669"/>
    <property type="project" value="InterPro"/>
</dbReference>
<feature type="compositionally biased region" description="Basic and acidic residues" evidence="17">
    <location>
        <begin position="634"/>
        <end position="643"/>
    </location>
</feature>
<dbReference type="PROSITE" id="PS00028">
    <property type="entry name" value="ZINC_FINGER_C2H2_1"/>
    <property type="match status" value="5"/>
</dbReference>
<evidence type="ECO:0000256" key="14">
    <source>
        <dbReference type="ARBA" id="ARBA00031751"/>
    </source>
</evidence>
<dbReference type="InterPro" id="IPR017426">
    <property type="entry name" value="Nuclear_rcpt_coactivator"/>
</dbReference>
<dbReference type="GO" id="GO:0016922">
    <property type="term" value="F:nuclear receptor binding"/>
    <property type="evidence" value="ECO:0007669"/>
    <property type="project" value="InterPro"/>
</dbReference>
<dbReference type="SUPFAM" id="SSF57667">
    <property type="entry name" value="beta-beta-alpha zinc fingers"/>
    <property type="match status" value="3"/>
</dbReference>
<dbReference type="EMBL" id="WKFB01000307">
    <property type="protein sequence ID" value="KAF6727299.1"/>
    <property type="molecule type" value="Genomic_DNA"/>
</dbReference>
<feature type="domain" description="PAS" evidence="18">
    <location>
        <begin position="121"/>
        <end position="185"/>
    </location>
</feature>
<feature type="domain" description="C2H2-type" evidence="19">
    <location>
        <begin position="1825"/>
        <end position="1853"/>
    </location>
</feature>
<dbReference type="GO" id="GO:0048511">
    <property type="term" value="P:rhythmic process"/>
    <property type="evidence" value="ECO:0007669"/>
    <property type="project" value="UniProtKB-KW"/>
</dbReference>
<evidence type="ECO:0000259" key="21">
    <source>
        <dbReference type="PROSITE" id="PS50888"/>
    </source>
</evidence>
<feature type="domain" description="C2H2-type" evidence="19">
    <location>
        <begin position="1939"/>
        <end position="1961"/>
    </location>
</feature>
<dbReference type="CDD" id="cd00130">
    <property type="entry name" value="PAS"/>
    <property type="match status" value="1"/>
</dbReference>
<dbReference type="GO" id="GO:0008270">
    <property type="term" value="F:zinc ion binding"/>
    <property type="evidence" value="ECO:0007669"/>
    <property type="project" value="UniProtKB-KW"/>
</dbReference>
<dbReference type="InterPro" id="IPR028822">
    <property type="entry name" value="NCOA2_bHLH"/>
</dbReference>
<protein>
    <recommendedName>
        <fullName evidence="3">Nuclear receptor coactivator 2</fullName>
    </recommendedName>
    <alternativeName>
        <fullName evidence="14">Transcriptional intermediary factor 2</fullName>
    </alternativeName>
</protein>
<sequence>MMSGVGENSSDPARAESRKRKECSVDLIGPSPKRSNEKRNREHENKYIEELAELIFANFNDIDNFNVKPDKCAILKETVKQIRQIKEQEKAAAANEEEVQKADVSSTGQSVIDKDALGPMMLEALDGFFFVVNMEGNIVFVSENVTQYLLYNQEELMNTSVYSVLHVGDHAEFIKNLLPKSLVNGVPWSSEGPRRNSHTFNCRMLVNPRSESQDEAHEHEPQQQKYETMQCFAVSEPKSIKEEGDDFQSCLICVARRVPTKERPLPPTHESFTTRQDLQGKITSLDTSLLRASMKPGWEDLVRRCIQKFHLQSDGEMSFAKRHQQEVLRHGQAFSPIYRFSLSDGTMVSAHTKSKLMRSPGTNEPQLYMSLHILQREPAVCGMGQDMGPGTQATGMAPKPMNSSTPSMTPPTPGSLPGLGPQGQDTTISSNSTPFSPPGPAGPREPAAMGGHMQSYRFGCPLPHNHTGGMQPPQQGPNWRMNSPSRASPSPAGGPHPPQQNSMLSPRHRGSPGGASSPRVAGGLHSPSPVGMCGGAGNGTSSTHPNSYTSSSLSALQALSECHGVGHGHVPSHAHTLGSPDRKIGSPGGVTPASGVNTHMMSKLGGSTGSSGDFGPFPDGSQGPQAQTDGSQVDPKDESRMQENKCHTKLLQLLTTKPEPLETPLSPGADGECKDQAGSGVRAGHTGGSTHATSLKEKHKILHQLLQNSTSPVDLAKITADATGKKLGQDQTQSAGSTASGAEITPKQEPLSPKKKDNALLRYLLDKDDTVMKDKVPKLEPGEVKIEGGKQPQVKTEKQDAGYDRAEQPSELDDILNALQNTQPQLFAESRPVSLPSPMDKQNIINDILQMSENNQSMAPQQQHRCLGPGMGPSNFRPGQPGRGLPVRSVSVELNVSPQQPSLQYPIRTTSPYTLMQQQQQGMMGGQGMMAGMVSGGMMGVSGPQPGMQQQESWGGSASAPPLGAPGQQSAMQGRMGPGSAPMRPSSQPGPRPIMQPAMMAGAQSDLDIGMVGPHFSQQQAPPNQTAPWPESMIPIDQTSFINQNRPAPQEDLLPTAGDGSTVDEGALMSQLYTALKDFDGLEEIDRALGIPCFGRTGDQSLEPDHFQQDPSLMMDQKPPMYAHIGPPSAHMAQRGYAGTPMQEPGFHPMPGQMGPRPGYPIMRMQPRPGIRGPGLVPNQPNTLRLQLQHRLQSQQQNRQPMMTQMSSVSNVNLPPRANAPNQGTINAQMVAQRQRELLSNHLRQKQQQQVQQAQQQRSMALRAQGLSMAPNMTARNPQAGPQQFPYPPNYGMSQQADGSFGGPGTPQSPLLSPRMAHTQSPMMQQSQQSAAFQGSPDMNGWPQGNMGPNSMFSQQQASPQFSQQSNIYNGNGMSLNSVPMTTNMATSSMSSMGQIAGQMSSSSMGSGPSPGLPSIGQEQPGHSCLLKQSFVFRNVLVRGHVSIGEVTEFGTARFTGPALTAMFYDLRRIVISDVLNDKEDMLKNSPVRGFFSAPHHYMDFLPRTHSLLDPLKSLGRLVSDTRASLPLNVNSPFLLHEHALCAPGAPYLYHMMPMWAKAEELAAVVTEHAADPLSSEFSSTSSVSSPPKETPFRVICADQTPQKKNATYDFSEEDLFMVLYGYSGGQERSGGHAISGVVLENSGLVILHAVWGNASHCGVFADKSCVPKGTRFGPFQGKLVNTSEIKTYDDNTLMWEVFENGRLSHFVDGRGASGNWMSLVKCARFPEEQNLVAVQVQGQIFYEVCKEIGPGQELLVWYGDCYAQFLGIPLTLKNPREDKNEIPFTEDAGEGYKCDRCGKVFAYRYYRDKHLKYTRCVDQGDRKFPCHLCNRSFEKRDRLRIHVLHVHEKHRPHKCSVCGKSFSQSSSLNKHMRVHSGERPYKCVYCNKAFTASSILRTHIRQHSGERPFKCKHCGKAFASHAAHDSHVRRTHARDQPHLCDLCGASFQKEQELRHHMKIHKKLAHPAIQLLLAAGSLSRESRRGSAARVLLPERVTSNTVRKAAPYCS</sequence>
<dbReference type="InterPro" id="IPR013767">
    <property type="entry name" value="PAS_fold"/>
</dbReference>
<dbReference type="CDD" id="cd19198">
    <property type="entry name" value="PR-SET_PRDM14"/>
    <property type="match status" value="1"/>
</dbReference>
<dbReference type="InterPro" id="IPR056193">
    <property type="entry name" value="bHLH_NCOA1-3"/>
</dbReference>
<dbReference type="InterPro" id="IPR037077">
    <property type="entry name" value="Nuc_rcpt_coact_Ncoa_int_sf"/>
</dbReference>
<feature type="domain" description="SET" evidence="20">
    <location>
        <begin position="1636"/>
        <end position="1760"/>
    </location>
</feature>
<feature type="region of interest" description="Disordered" evidence="17">
    <location>
        <begin position="724"/>
        <end position="758"/>
    </location>
</feature>
<feature type="compositionally biased region" description="Polar residues" evidence="17">
    <location>
        <begin position="729"/>
        <end position="740"/>
    </location>
</feature>
<comment type="caution">
    <text evidence="22">The sequence shown here is derived from an EMBL/GenBank/DDBJ whole genome shotgun (WGS) entry which is preliminary data.</text>
</comment>
<gene>
    <name evidence="22" type="ORF">FQA47_022565</name>
</gene>
<feature type="domain" description="C2H2-type" evidence="19">
    <location>
        <begin position="1910"/>
        <end position="1938"/>
    </location>
</feature>
<feature type="compositionally biased region" description="Polar residues" evidence="17">
    <location>
        <begin position="622"/>
        <end position="631"/>
    </location>
</feature>
<comment type="subcellular location">
    <subcellularLocation>
        <location evidence="1">Nucleus</location>
    </subcellularLocation>
</comment>
<dbReference type="SMART" id="SM00355">
    <property type="entry name" value="ZnF_C2H2"/>
    <property type="match status" value="6"/>
</dbReference>
<dbReference type="InterPro" id="IPR036638">
    <property type="entry name" value="HLH_DNA-bd_sf"/>
</dbReference>
<feature type="coiled-coil region" evidence="16">
    <location>
        <begin position="75"/>
        <end position="105"/>
    </location>
</feature>
<evidence type="ECO:0000313" key="22">
    <source>
        <dbReference type="EMBL" id="KAF6727299.1"/>
    </source>
</evidence>
<dbReference type="Gene3D" id="2.170.270.10">
    <property type="entry name" value="SET domain"/>
    <property type="match status" value="1"/>
</dbReference>
<evidence type="ECO:0000256" key="4">
    <source>
        <dbReference type="ARBA" id="ARBA00022723"/>
    </source>
</evidence>
<feature type="domain" description="BHLH" evidence="21">
    <location>
        <begin position="28"/>
        <end position="85"/>
    </location>
</feature>
<dbReference type="Gene3D" id="3.30.450.20">
    <property type="entry name" value="PAS domain"/>
    <property type="match status" value="2"/>
</dbReference>
<dbReference type="PANTHER" id="PTHR10684">
    <property type="entry name" value="NUCLEAR RECEPTOR COACTIVATOR"/>
    <property type="match status" value="1"/>
</dbReference>
<keyword evidence="9" id="KW-0090">Biological rhythms</keyword>
<feature type="region of interest" description="Disordered" evidence="17">
    <location>
        <begin position="655"/>
        <end position="691"/>
    </location>
</feature>
<feature type="compositionally biased region" description="Low complexity" evidence="17">
    <location>
        <begin position="1246"/>
        <end position="1260"/>
    </location>
</feature>
<dbReference type="CDD" id="cd18950">
    <property type="entry name" value="bHLH-PAS_NCoA2_SRC2"/>
    <property type="match status" value="1"/>
</dbReference>
<dbReference type="Pfam" id="PF08815">
    <property type="entry name" value="Nuc_rec_co-act"/>
    <property type="match status" value="1"/>
</dbReference>
<feature type="compositionally biased region" description="Low complexity" evidence="17">
    <location>
        <begin position="540"/>
        <end position="552"/>
    </location>
</feature>
<evidence type="ECO:0000256" key="10">
    <source>
        <dbReference type="ARBA" id="ARBA00023125"/>
    </source>
</evidence>
<evidence type="ECO:0000256" key="3">
    <source>
        <dbReference type="ARBA" id="ARBA00013484"/>
    </source>
</evidence>
<dbReference type="Pfam" id="PF16665">
    <property type="entry name" value="NCOA_u2"/>
    <property type="match status" value="1"/>
</dbReference>
<evidence type="ECO:0000256" key="13">
    <source>
        <dbReference type="ARBA" id="ARBA00023242"/>
    </source>
</evidence>
<evidence type="ECO:0000259" key="18">
    <source>
        <dbReference type="PROSITE" id="PS50112"/>
    </source>
</evidence>
<dbReference type="FunFam" id="3.30.450.20:FF:000008">
    <property type="entry name" value="Nuclear receptor coactivator"/>
    <property type="match status" value="1"/>
</dbReference>
<dbReference type="SMART" id="SM00091">
    <property type="entry name" value="PAS"/>
    <property type="match status" value="1"/>
</dbReference>
<dbReference type="GO" id="GO:0045944">
    <property type="term" value="P:positive regulation of transcription by RNA polymerase II"/>
    <property type="evidence" value="ECO:0007669"/>
    <property type="project" value="TreeGrafter"/>
</dbReference>
<dbReference type="InterPro" id="IPR032565">
    <property type="entry name" value="NCOA2/3_DUF4927"/>
</dbReference>
<dbReference type="Pfam" id="PF13912">
    <property type="entry name" value="zf-C2H2_6"/>
    <property type="match status" value="1"/>
</dbReference>
<feature type="region of interest" description="Disordered" evidence="17">
    <location>
        <begin position="390"/>
        <end position="552"/>
    </location>
</feature>
<feature type="region of interest" description="Disordered" evidence="17">
    <location>
        <begin position="1"/>
        <end position="41"/>
    </location>
</feature>
<organism evidence="22 23">
    <name type="scientific">Oryzias melastigma</name>
    <name type="common">Marine medaka</name>
    <dbReference type="NCBI Taxonomy" id="30732"/>
    <lineage>
        <taxon>Eukaryota</taxon>
        <taxon>Metazoa</taxon>
        <taxon>Chordata</taxon>
        <taxon>Craniata</taxon>
        <taxon>Vertebrata</taxon>
        <taxon>Euteleostomi</taxon>
        <taxon>Actinopterygii</taxon>
        <taxon>Neopterygii</taxon>
        <taxon>Teleostei</taxon>
        <taxon>Neoteleostei</taxon>
        <taxon>Acanthomorphata</taxon>
        <taxon>Ovalentaria</taxon>
        <taxon>Atherinomorphae</taxon>
        <taxon>Beloniformes</taxon>
        <taxon>Adrianichthyidae</taxon>
        <taxon>Oryziinae</taxon>
        <taxon>Oryzias</taxon>
    </lineage>
</organism>
<keyword evidence="22" id="KW-0675">Receptor</keyword>
<feature type="region of interest" description="Disordered" evidence="17">
    <location>
        <begin position="942"/>
        <end position="993"/>
    </location>
</feature>
<dbReference type="PROSITE" id="PS50888">
    <property type="entry name" value="BHLH"/>
    <property type="match status" value="1"/>
</dbReference>
<dbReference type="Pfam" id="PF14598">
    <property type="entry name" value="PAS_11"/>
    <property type="match status" value="1"/>
</dbReference>
<evidence type="ECO:0000256" key="7">
    <source>
        <dbReference type="ARBA" id="ARBA00022833"/>
    </source>
</evidence>
<keyword evidence="16" id="KW-0175">Coiled coil</keyword>
<feature type="domain" description="C2H2-type" evidence="19">
    <location>
        <begin position="1882"/>
        <end position="1909"/>
    </location>
</feature>
<dbReference type="Pfam" id="PF00096">
    <property type="entry name" value="zf-C2H2"/>
    <property type="match status" value="1"/>
</dbReference>
<keyword evidence="10" id="KW-0238">DNA-binding</keyword>
<evidence type="ECO:0000259" key="19">
    <source>
        <dbReference type="PROSITE" id="PS50157"/>
    </source>
</evidence>
<dbReference type="InterPro" id="IPR035965">
    <property type="entry name" value="PAS-like_dom_sf"/>
</dbReference>
<dbReference type="FunFam" id="3.30.160.60:FF:000450">
    <property type="entry name" value="PR domain zinc finger protein 14"/>
    <property type="match status" value="1"/>
</dbReference>
<dbReference type="Pfam" id="PF00989">
    <property type="entry name" value="PAS"/>
    <property type="match status" value="1"/>
</dbReference>
<dbReference type="SUPFAM" id="SSF55785">
    <property type="entry name" value="PYP-like sensor domain (PAS domain)"/>
    <property type="match status" value="2"/>
</dbReference>
<evidence type="ECO:0000256" key="11">
    <source>
        <dbReference type="ARBA" id="ARBA00023159"/>
    </source>
</evidence>
<reference evidence="22" key="1">
    <citation type="journal article" name="BMC Genomics">
        <title>Long-read sequencing and de novo genome assembly of marine medaka (Oryzias melastigma).</title>
        <authorList>
            <person name="Liang P."/>
            <person name="Saqib H.S.A."/>
            <person name="Ni X."/>
            <person name="Shen Y."/>
        </authorList>
    </citation>
    <scope>NUCLEOTIDE SEQUENCE</scope>
    <source>
        <strain evidence="22">Bigg-433</strain>
    </source>
</reference>
<proteinExistence type="inferred from homology"/>
<keyword evidence="13" id="KW-0539">Nucleus</keyword>
<dbReference type="InterPro" id="IPR010011">
    <property type="entry name" value="NCO_DUF1518"/>
</dbReference>
<dbReference type="InterPro" id="IPR044408">
    <property type="entry name" value="PRDM14_PR-SET"/>
</dbReference>
<dbReference type="InterPro" id="IPR036236">
    <property type="entry name" value="Znf_C2H2_sf"/>
</dbReference>
<dbReference type="Pfam" id="PF16279">
    <property type="entry name" value="DUF4927"/>
    <property type="match status" value="1"/>
</dbReference>
<feature type="compositionally biased region" description="Low complexity" evidence="17">
    <location>
        <begin position="1320"/>
        <end position="1335"/>
    </location>
</feature>
<dbReference type="FunFam" id="3.30.160.60:FF:000905">
    <property type="entry name" value="PR domain containing 14"/>
    <property type="match status" value="1"/>
</dbReference>
<dbReference type="InterPro" id="IPR013087">
    <property type="entry name" value="Znf_C2H2_type"/>
</dbReference>
<dbReference type="Proteomes" id="UP000646548">
    <property type="component" value="Unassembled WGS sequence"/>
</dbReference>
<evidence type="ECO:0000256" key="8">
    <source>
        <dbReference type="ARBA" id="ARBA00023015"/>
    </source>
</evidence>
<evidence type="ECO:0000256" key="9">
    <source>
        <dbReference type="ARBA" id="ARBA00023108"/>
    </source>
</evidence>
<dbReference type="Pfam" id="PF21549">
    <property type="entry name" value="PRDM2_PR"/>
    <property type="match status" value="1"/>
</dbReference>
<dbReference type="PANTHER" id="PTHR10684:SF2">
    <property type="entry name" value="NUCLEAR RECEPTOR COACTIVATOR 2"/>
    <property type="match status" value="1"/>
</dbReference>
<dbReference type="InterPro" id="IPR011598">
    <property type="entry name" value="bHLH_dom"/>
</dbReference>
<feature type="region of interest" description="Disordered" evidence="17">
    <location>
        <begin position="1272"/>
        <end position="1335"/>
    </location>
</feature>
<feature type="compositionally biased region" description="Low complexity" evidence="17">
    <location>
        <begin position="1191"/>
        <end position="1200"/>
    </location>
</feature>
<dbReference type="Pfam" id="PF23172">
    <property type="entry name" value="bHLH_NCOA"/>
    <property type="match status" value="1"/>
</dbReference>
<feature type="compositionally biased region" description="Low complexity" evidence="17">
    <location>
        <begin position="415"/>
        <end position="424"/>
    </location>
</feature>
<dbReference type="InterPro" id="IPR014920">
    <property type="entry name" value="Nuc_rcpt_coact_Ncoa-typ"/>
</dbReference>
<dbReference type="PROSITE" id="PS50112">
    <property type="entry name" value="PAS"/>
    <property type="match status" value="1"/>
</dbReference>
<comment type="similarity">
    <text evidence="2">Belongs to the SRC/p160 nuclear receptor coactivator family.</text>
</comment>
<keyword evidence="4" id="KW-0479">Metal-binding</keyword>
<dbReference type="GO" id="GO:0032870">
    <property type="term" value="P:cellular response to hormone stimulus"/>
    <property type="evidence" value="ECO:0007669"/>
    <property type="project" value="TreeGrafter"/>
</dbReference>
<dbReference type="Pfam" id="PF08832">
    <property type="entry name" value="SRC-1"/>
    <property type="match status" value="1"/>
</dbReference>
<keyword evidence="7" id="KW-0862">Zinc</keyword>
<keyword evidence="8" id="KW-0805">Transcription regulation</keyword>
<dbReference type="FunFam" id="3.30.450.20:FF:000007">
    <property type="entry name" value="Nuclear receptor coactivator"/>
    <property type="match status" value="1"/>
</dbReference>
<dbReference type="Gene3D" id="3.30.160.60">
    <property type="entry name" value="Classic Zinc Finger"/>
    <property type="match status" value="5"/>
</dbReference>
<dbReference type="FunFam" id="2.170.270.10:FF:000074">
    <property type="entry name" value="PR domain 14"/>
    <property type="match status" value="1"/>
</dbReference>
<feature type="compositionally biased region" description="Low complexity" evidence="17">
    <location>
        <begin position="942"/>
        <end position="951"/>
    </location>
</feature>
<dbReference type="PROSITE" id="PS50280">
    <property type="entry name" value="SET"/>
    <property type="match status" value="1"/>
</dbReference>
<evidence type="ECO:0000313" key="23">
    <source>
        <dbReference type="Proteomes" id="UP000646548"/>
    </source>
</evidence>
<dbReference type="PROSITE" id="PS50157">
    <property type="entry name" value="ZINC_FINGER_C2H2_2"/>
    <property type="match status" value="6"/>
</dbReference>
<feature type="domain" description="C2H2-type" evidence="19">
    <location>
        <begin position="1854"/>
        <end position="1881"/>
    </location>
</feature>